<evidence type="ECO:0000313" key="6">
    <source>
        <dbReference type="Proteomes" id="UP000186385"/>
    </source>
</evidence>
<feature type="region of interest" description="Disordered" evidence="1">
    <location>
        <begin position="318"/>
        <end position="338"/>
    </location>
</feature>
<name>A0A1N6R8A7_9BACI</name>
<organism evidence="5 6">
    <name type="scientific">Domibacillus enclensis</name>
    <dbReference type="NCBI Taxonomy" id="1017273"/>
    <lineage>
        <taxon>Bacteria</taxon>
        <taxon>Bacillati</taxon>
        <taxon>Bacillota</taxon>
        <taxon>Bacilli</taxon>
        <taxon>Bacillales</taxon>
        <taxon>Bacillaceae</taxon>
        <taxon>Domibacillus</taxon>
    </lineage>
</organism>
<evidence type="ECO:0000313" key="7">
    <source>
        <dbReference type="Proteomes" id="UP000215545"/>
    </source>
</evidence>
<dbReference type="PANTHER" id="PTHR38463">
    <property type="entry name" value="STRESS RESPONSE PROTEIN YSNF"/>
    <property type="match status" value="1"/>
</dbReference>
<proteinExistence type="predicted"/>
<evidence type="ECO:0000259" key="2">
    <source>
        <dbReference type="Pfam" id="PF09557"/>
    </source>
</evidence>
<dbReference type="AlphaFoldDB" id="A0A1N6R8A7"/>
<dbReference type="NCBIfam" id="TIGR02271">
    <property type="entry name" value="YsnF/AvaK domain"/>
    <property type="match status" value="1"/>
</dbReference>
<evidence type="ECO:0000259" key="3">
    <source>
        <dbReference type="Pfam" id="PF11181"/>
    </source>
</evidence>
<feature type="domain" description="DUF2382" evidence="2">
    <location>
        <begin position="198"/>
        <end position="320"/>
    </location>
</feature>
<dbReference type="Proteomes" id="UP000186385">
    <property type="component" value="Unassembled WGS sequence"/>
</dbReference>
<dbReference type="Pfam" id="PF11181">
    <property type="entry name" value="YflT"/>
    <property type="match status" value="1"/>
</dbReference>
<feature type="compositionally biased region" description="Basic and acidic residues" evidence="1">
    <location>
        <begin position="172"/>
        <end position="184"/>
    </location>
</feature>
<sequence>MDDKKFIGVYHSETDLMAKMDELKAHGYSEEDMYVTAKDKDAVSMVRGRTNAEVEAAGGSWGDRFMSFLSGVDPIRGAFRNMGVSDEEADRYYNEVENGGFLLYVDRDYSNRYDDDYDPSRTVGIADGNRADLEEEHLDPIDYDGLDKVNRNNRDASIETGMTDTNLGSNLHSEREDLRADRSDGLRTEDGLTEEETLRLHEERLNVNKERVQTGEVHIEKDVVEEEQVIDVPVEREEVFVERRPVTDNDLTRDEGDLTGFDDRDRAFKDDHDTIRVPITEERVEVTKKPVVTEEIVVGKRKVQDTETVRDTVRREEAHIEEDIDENGRTRKDRDGLL</sequence>
<accession>A0A1N6R8A7</accession>
<dbReference type="PANTHER" id="PTHR38463:SF1">
    <property type="entry name" value="STRESS RESPONSE PROTEIN YSNF"/>
    <property type="match status" value="1"/>
</dbReference>
<dbReference type="Pfam" id="PF09557">
    <property type="entry name" value="DUF2382"/>
    <property type="match status" value="1"/>
</dbReference>
<dbReference type="InterPro" id="IPR052967">
    <property type="entry name" value="Stress_Response_Assoc"/>
</dbReference>
<gene>
    <name evidence="4" type="ORF">B1B05_04125</name>
    <name evidence="5" type="ORF">SAMN05443094_10237</name>
</gene>
<protein>
    <submittedName>
        <fullName evidence="5">Conserved domain-containing protein</fullName>
    </submittedName>
</protein>
<reference evidence="7" key="2">
    <citation type="submission" date="2017-03" db="EMBL/GenBank/DDBJ databases">
        <title>Bacillus sp. V-88(T) DSM27956, whole genome shotgun sequencing project.</title>
        <authorList>
            <person name="Dastager S.G."/>
            <person name="Neurgaonkar P.S."/>
            <person name="Dharne M.S."/>
        </authorList>
    </citation>
    <scope>NUCLEOTIDE SEQUENCE [LARGE SCALE GENOMIC DNA]</scope>
    <source>
        <strain evidence="7">DSM 25145</strain>
    </source>
</reference>
<evidence type="ECO:0000313" key="5">
    <source>
        <dbReference type="EMBL" id="SIQ24856.1"/>
    </source>
</evidence>
<dbReference type="Proteomes" id="UP000215545">
    <property type="component" value="Unassembled WGS sequence"/>
</dbReference>
<feature type="compositionally biased region" description="Polar residues" evidence="1">
    <location>
        <begin position="160"/>
        <end position="171"/>
    </location>
</feature>
<dbReference type="OrthoDB" id="2678178at2"/>
<keyword evidence="7" id="KW-1185">Reference proteome</keyword>
<dbReference type="InterPro" id="IPR025889">
    <property type="entry name" value="GSP17M-like_dom"/>
</dbReference>
<dbReference type="EMBL" id="MWSK01000002">
    <property type="protein sequence ID" value="OXS78973.1"/>
    <property type="molecule type" value="Genomic_DNA"/>
</dbReference>
<evidence type="ECO:0000256" key="1">
    <source>
        <dbReference type="SAM" id="MobiDB-lite"/>
    </source>
</evidence>
<feature type="compositionally biased region" description="Basic and acidic residues" evidence="1">
    <location>
        <begin position="326"/>
        <end position="338"/>
    </location>
</feature>
<reference evidence="4" key="3">
    <citation type="submission" date="2017-03" db="EMBL/GenBank/DDBJ databases">
        <authorList>
            <person name="Dastager S.G."/>
            <person name="Neurgaonkar P.S."/>
            <person name="Dharne M.S."/>
        </authorList>
    </citation>
    <scope>NUCLEOTIDE SEQUENCE</scope>
    <source>
        <strain evidence="4">DSM 25145</strain>
    </source>
</reference>
<feature type="region of interest" description="Disordered" evidence="1">
    <location>
        <begin position="155"/>
        <end position="184"/>
    </location>
</feature>
<evidence type="ECO:0000313" key="4">
    <source>
        <dbReference type="EMBL" id="OXS78973.1"/>
    </source>
</evidence>
<dbReference type="STRING" id="1017273.SAMN05443094_10237"/>
<dbReference type="RefSeq" id="WP_045852386.1">
    <property type="nucleotide sequence ID" value="NZ_FTLX01000002.1"/>
</dbReference>
<dbReference type="InterPro" id="IPR019060">
    <property type="entry name" value="DUF2382"/>
</dbReference>
<feature type="domain" description="General stress protein 17M-like" evidence="3">
    <location>
        <begin position="6"/>
        <end position="99"/>
    </location>
</feature>
<reference evidence="5 6" key="1">
    <citation type="submission" date="2017-01" db="EMBL/GenBank/DDBJ databases">
        <authorList>
            <person name="Mah S.A."/>
            <person name="Swanson W.J."/>
            <person name="Moy G.W."/>
            <person name="Vacquier V.D."/>
        </authorList>
    </citation>
    <scope>NUCLEOTIDE SEQUENCE [LARGE SCALE GENOMIC DNA]</scope>
    <source>
        <strain evidence="5 6">NIO-1016</strain>
    </source>
</reference>
<dbReference type="EMBL" id="FTLX01000002">
    <property type="protein sequence ID" value="SIQ24856.1"/>
    <property type="molecule type" value="Genomic_DNA"/>
</dbReference>